<comment type="cofactor">
    <cofactor evidence="1">
        <name>FMN</name>
        <dbReference type="ChEBI" id="CHEBI:58210"/>
    </cofactor>
</comment>
<dbReference type="FunFam" id="3.20.20.70:FF:000059">
    <property type="entry name" value="N-ethylmaleimide reductase, FMN-linked"/>
    <property type="match status" value="1"/>
</dbReference>
<sequence length="364" mass="38868">MTDQNLFTPHKLGNLTLSNRVVLAPLTRNRAGQGFVPSEFAATYYSQRASAGLLISEASQISQQGQGYQDTPGIYTPAQIDGWRKVTDAVHAKGGRIFLQLWHVGRVSHVDLQANGAAPVAPSALRAATKVFVNNSFQDVSEPRALHISELPGIVNDFRQAAANAIAAGFDGVEIHGANGYLLDQFLKDGANVRTDAYGGSIENRARLLLEVTAAVVKEVGAERTGLRISPVSPANGVSSSAPQAQFDYLIDQLNALDIVYLHVVEGATGGPRDVAPFDFAALRQRFNNTYIANNGYDLDLATSRLAEDQADLIAFGRPFIGNPDLVERLRTGSPLSAFNPATLYGGGAAGYIDYPTLAQSSAR</sequence>
<reference evidence="6" key="1">
    <citation type="submission" date="2015-09" db="EMBL/GenBank/DDBJ databases">
        <title>Whole genome sequence of Pseudomonas fluorescens FW300-N2C3.</title>
        <authorList>
            <person name="Ray J."/>
            <person name="Melnyk R."/>
            <person name="Deutschbauer A."/>
        </authorList>
    </citation>
    <scope>NUCLEOTIDE SEQUENCE [LARGE SCALE GENOMIC DNA]</scope>
    <source>
        <strain evidence="6">FW300-N2C3</strain>
    </source>
</reference>
<dbReference type="OrthoDB" id="8523426at2"/>
<dbReference type="PANTHER" id="PTHR22893:SF91">
    <property type="entry name" value="NADPH DEHYDROGENASE 2-RELATED"/>
    <property type="match status" value="1"/>
</dbReference>
<organism evidence="5 6">
    <name type="scientific">Pseudomonas fluorescens</name>
    <dbReference type="NCBI Taxonomy" id="294"/>
    <lineage>
        <taxon>Bacteria</taxon>
        <taxon>Pseudomonadati</taxon>
        <taxon>Pseudomonadota</taxon>
        <taxon>Gammaproteobacteria</taxon>
        <taxon>Pseudomonadales</taxon>
        <taxon>Pseudomonadaceae</taxon>
        <taxon>Pseudomonas</taxon>
    </lineage>
</organism>
<evidence type="ECO:0000256" key="2">
    <source>
        <dbReference type="ARBA" id="ARBA00005979"/>
    </source>
</evidence>
<reference evidence="5 6" key="2">
    <citation type="journal article" date="2018" name="Nature">
        <title>Mutant phenotypes for thousands of bacterial genes of unknown function.</title>
        <authorList>
            <person name="Price M.N."/>
            <person name="Wetmore K.M."/>
            <person name="Waters R.J."/>
            <person name="Callaghan M."/>
            <person name="Ray J."/>
            <person name="Liu H."/>
            <person name="Kuehl J.V."/>
            <person name="Melnyk R.A."/>
            <person name="Lamson J.S."/>
            <person name="Suh Y."/>
            <person name="Carlson H.K."/>
            <person name="Esquivel Z."/>
            <person name="Sadeeshkumar H."/>
            <person name="Chakraborty R."/>
            <person name="Zane G.M."/>
            <person name="Rubin B.E."/>
            <person name="Wall J.D."/>
            <person name="Visel A."/>
            <person name="Bristow J."/>
            <person name="Blow M.J."/>
            <person name="Arkin A.P."/>
            <person name="Deutschbauer A.M."/>
        </authorList>
    </citation>
    <scope>NUCLEOTIDE SEQUENCE [LARGE SCALE GENOMIC DNA]</scope>
    <source>
        <strain evidence="5 6">FW300-N2C3</strain>
    </source>
</reference>
<comment type="similarity">
    <text evidence="2">Belongs to the NADH:flavin oxidoreductase/NADH oxidase family.</text>
</comment>
<dbReference type="GO" id="GO:0016628">
    <property type="term" value="F:oxidoreductase activity, acting on the CH-CH group of donors, NAD or NADP as acceptor"/>
    <property type="evidence" value="ECO:0007669"/>
    <property type="project" value="UniProtKB-ARBA"/>
</dbReference>
<name>A0A0N9WYG6_PSEFL</name>
<dbReference type="Proteomes" id="UP000059425">
    <property type="component" value="Chromosome"/>
</dbReference>
<evidence type="ECO:0000256" key="3">
    <source>
        <dbReference type="ARBA" id="ARBA00023002"/>
    </source>
</evidence>
<evidence type="ECO:0000256" key="1">
    <source>
        <dbReference type="ARBA" id="ARBA00001917"/>
    </source>
</evidence>
<dbReference type="PANTHER" id="PTHR22893">
    <property type="entry name" value="NADH OXIDOREDUCTASE-RELATED"/>
    <property type="match status" value="1"/>
</dbReference>
<dbReference type="InterPro" id="IPR013785">
    <property type="entry name" value="Aldolase_TIM"/>
</dbReference>
<dbReference type="CDD" id="cd02933">
    <property type="entry name" value="OYE_like_FMN"/>
    <property type="match status" value="1"/>
</dbReference>
<dbReference type="GO" id="GO:0010181">
    <property type="term" value="F:FMN binding"/>
    <property type="evidence" value="ECO:0007669"/>
    <property type="project" value="InterPro"/>
</dbReference>
<accession>A0A0N9WYG6</accession>
<proteinExistence type="inferred from homology"/>
<dbReference type="Gene3D" id="3.20.20.70">
    <property type="entry name" value="Aldolase class I"/>
    <property type="match status" value="1"/>
</dbReference>
<dbReference type="Pfam" id="PF00724">
    <property type="entry name" value="Oxidored_FMN"/>
    <property type="match status" value="1"/>
</dbReference>
<gene>
    <name evidence="5" type="ORF">AO356_28605</name>
</gene>
<evidence type="ECO:0000313" key="5">
    <source>
        <dbReference type="EMBL" id="ALI10614.1"/>
    </source>
</evidence>
<feature type="domain" description="NADH:flavin oxidoreductase/NADH oxidase N-terminal" evidence="4">
    <location>
        <begin position="5"/>
        <end position="335"/>
    </location>
</feature>
<evidence type="ECO:0000259" key="4">
    <source>
        <dbReference type="Pfam" id="PF00724"/>
    </source>
</evidence>
<dbReference type="InterPro" id="IPR001155">
    <property type="entry name" value="OxRdtase_FMN_N"/>
</dbReference>
<dbReference type="AlphaFoldDB" id="A0A0N9WYG6"/>
<dbReference type="RefSeq" id="WP_060742703.1">
    <property type="nucleotide sequence ID" value="NZ_CP012831.1"/>
</dbReference>
<protein>
    <submittedName>
        <fullName evidence="5">N-ethylmaleimide reductase</fullName>
    </submittedName>
</protein>
<evidence type="ECO:0000313" key="6">
    <source>
        <dbReference type="Proteomes" id="UP000059425"/>
    </source>
</evidence>
<dbReference type="GO" id="GO:0005829">
    <property type="term" value="C:cytosol"/>
    <property type="evidence" value="ECO:0007669"/>
    <property type="project" value="TreeGrafter"/>
</dbReference>
<dbReference type="InterPro" id="IPR045247">
    <property type="entry name" value="Oye-like"/>
</dbReference>
<dbReference type="SUPFAM" id="SSF51395">
    <property type="entry name" value="FMN-linked oxidoreductases"/>
    <property type="match status" value="1"/>
</dbReference>
<keyword evidence="3" id="KW-0560">Oxidoreductase</keyword>
<dbReference type="EMBL" id="CP012831">
    <property type="protein sequence ID" value="ALI10614.1"/>
    <property type="molecule type" value="Genomic_DNA"/>
</dbReference>